<organism evidence="6 7">
    <name type="scientific">Candidatus Spechtbacteria bacterium SB0662_bin_43</name>
    <dbReference type="NCBI Taxonomy" id="2604897"/>
    <lineage>
        <taxon>Bacteria</taxon>
        <taxon>Candidatus Spechtiibacteriota</taxon>
    </lineage>
</organism>
<dbReference type="Proteomes" id="UP000449092">
    <property type="component" value="Unassembled WGS sequence"/>
</dbReference>
<dbReference type="GO" id="GO:0007059">
    <property type="term" value="P:chromosome segregation"/>
    <property type="evidence" value="ECO:0007669"/>
    <property type="project" value="UniProtKB-KW"/>
</dbReference>
<dbReference type="Gene3D" id="1.10.10.2830">
    <property type="match status" value="1"/>
</dbReference>
<dbReference type="FunFam" id="3.90.1530.30:FF:000001">
    <property type="entry name" value="Chromosome partitioning protein ParB"/>
    <property type="match status" value="1"/>
</dbReference>
<sequence length="309" mass="35278">MADKMRGLESLIPQKNTAATPRSEDRPQRRAQAPTGDILMADIYSIKPNPLQPRRSFSNDNLKELTDSIRMYGVLQPLLVNRIKDTVQEGILYELIAGERRLRAAKQAQLNEVPVIVREMPERTQKLEVALIENIQRDNLNPIEEGRAFQQLHDELGVSYDNISKRVARSQPYIVNTVRILKLPPHIQEALLNSDITTGHTRPLLSLHHIPHKQEELFSSIMDDKMTVREAERMAQDMVSNDGFVRQRRVSTAMTDSDTVELLDVFNDVSGVIGVEARTRNGKSRISISFRSKDDLHRWLESIQTKTQS</sequence>
<accession>A0A845DAT5</accession>
<dbReference type="Gene3D" id="3.90.1530.30">
    <property type="match status" value="1"/>
</dbReference>
<comment type="caution">
    <text evidence="6">The sequence shown here is derived from an EMBL/GenBank/DDBJ whole genome shotgun (WGS) entry which is preliminary data.</text>
</comment>
<dbReference type="InterPro" id="IPR041468">
    <property type="entry name" value="HTH_ParB/Spo0J"/>
</dbReference>
<dbReference type="PANTHER" id="PTHR33375:SF1">
    <property type="entry name" value="CHROMOSOME-PARTITIONING PROTEIN PARB-RELATED"/>
    <property type="match status" value="1"/>
</dbReference>
<dbReference type="InterPro" id="IPR004437">
    <property type="entry name" value="ParB/RepB/Spo0J"/>
</dbReference>
<comment type="similarity">
    <text evidence="1">Belongs to the ParB family.</text>
</comment>
<dbReference type="GO" id="GO:0003677">
    <property type="term" value="F:DNA binding"/>
    <property type="evidence" value="ECO:0007669"/>
    <property type="project" value="UniProtKB-KW"/>
</dbReference>
<evidence type="ECO:0000256" key="1">
    <source>
        <dbReference type="ARBA" id="ARBA00006295"/>
    </source>
</evidence>
<feature type="region of interest" description="Disordered" evidence="4">
    <location>
        <begin position="1"/>
        <end position="34"/>
    </location>
</feature>
<dbReference type="SMART" id="SM00470">
    <property type="entry name" value="ParB"/>
    <property type="match status" value="1"/>
</dbReference>
<dbReference type="CDD" id="cd16393">
    <property type="entry name" value="SPO0J_N"/>
    <property type="match status" value="1"/>
</dbReference>
<dbReference type="SUPFAM" id="SSF109709">
    <property type="entry name" value="KorB DNA-binding domain-like"/>
    <property type="match status" value="1"/>
</dbReference>
<dbReference type="NCBIfam" id="TIGR00180">
    <property type="entry name" value="parB_part"/>
    <property type="match status" value="1"/>
</dbReference>
<reference evidence="6 7" key="1">
    <citation type="submission" date="2019-09" db="EMBL/GenBank/DDBJ databases">
        <title>Characterisation of the sponge microbiome using genome-centric metagenomics.</title>
        <authorList>
            <person name="Engelberts J.P."/>
            <person name="Robbins S.J."/>
            <person name="De Goeij J.M."/>
            <person name="Aranda M."/>
            <person name="Bell S.C."/>
            <person name="Webster N.S."/>
        </authorList>
    </citation>
    <scope>NUCLEOTIDE SEQUENCE [LARGE SCALE GENOMIC DNA]</scope>
    <source>
        <strain evidence="6">SB0662_bin_43</strain>
    </source>
</reference>
<feature type="domain" description="ParB-like N-terminal" evidence="5">
    <location>
        <begin position="39"/>
        <end position="135"/>
    </location>
</feature>
<proteinExistence type="inferred from homology"/>
<dbReference type="EMBL" id="VXOY01000026">
    <property type="protein sequence ID" value="MYE38467.1"/>
    <property type="molecule type" value="Genomic_DNA"/>
</dbReference>
<keyword evidence="3" id="KW-0238">DNA-binding</keyword>
<gene>
    <name evidence="6" type="ORF">F4X82_03040</name>
</gene>
<evidence type="ECO:0000256" key="2">
    <source>
        <dbReference type="ARBA" id="ARBA00022829"/>
    </source>
</evidence>
<dbReference type="Pfam" id="PF02195">
    <property type="entry name" value="ParB_N"/>
    <property type="match status" value="1"/>
</dbReference>
<dbReference type="GO" id="GO:0005694">
    <property type="term" value="C:chromosome"/>
    <property type="evidence" value="ECO:0007669"/>
    <property type="project" value="TreeGrafter"/>
</dbReference>
<dbReference type="Pfam" id="PF17762">
    <property type="entry name" value="HTH_ParB"/>
    <property type="match status" value="1"/>
</dbReference>
<dbReference type="AlphaFoldDB" id="A0A845DAT5"/>
<name>A0A845DAT5_9BACT</name>
<dbReference type="InterPro" id="IPR003115">
    <property type="entry name" value="ParB_N"/>
</dbReference>
<dbReference type="FunFam" id="1.10.10.2830:FF:000001">
    <property type="entry name" value="Chromosome partitioning protein ParB"/>
    <property type="match status" value="1"/>
</dbReference>
<evidence type="ECO:0000256" key="4">
    <source>
        <dbReference type="SAM" id="MobiDB-lite"/>
    </source>
</evidence>
<evidence type="ECO:0000259" key="5">
    <source>
        <dbReference type="SMART" id="SM00470"/>
    </source>
</evidence>
<evidence type="ECO:0000256" key="3">
    <source>
        <dbReference type="ARBA" id="ARBA00023125"/>
    </source>
</evidence>
<dbReference type="SUPFAM" id="SSF110849">
    <property type="entry name" value="ParB/Sulfiredoxin"/>
    <property type="match status" value="1"/>
</dbReference>
<dbReference type="PANTHER" id="PTHR33375">
    <property type="entry name" value="CHROMOSOME-PARTITIONING PROTEIN PARB-RELATED"/>
    <property type="match status" value="1"/>
</dbReference>
<protein>
    <submittedName>
        <fullName evidence="6">ParB/RepB/Spo0J family partition protein</fullName>
    </submittedName>
</protein>
<dbReference type="InterPro" id="IPR050336">
    <property type="entry name" value="Chromosome_partition/occlusion"/>
</dbReference>
<keyword evidence="2" id="KW-0159">Chromosome partition</keyword>
<evidence type="ECO:0000313" key="7">
    <source>
        <dbReference type="Proteomes" id="UP000449092"/>
    </source>
</evidence>
<dbReference type="InterPro" id="IPR036086">
    <property type="entry name" value="ParB/Sulfiredoxin_sf"/>
</dbReference>
<evidence type="ECO:0000313" key="6">
    <source>
        <dbReference type="EMBL" id="MYE38467.1"/>
    </source>
</evidence>